<dbReference type="SUPFAM" id="SSF81296">
    <property type="entry name" value="E set domains"/>
    <property type="match status" value="1"/>
</dbReference>
<dbReference type="EMBL" id="CAIT01000007">
    <property type="protein sequence ID" value="CCH54728.1"/>
    <property type="molecule type" value="Genomic_DNA"/>
</dbReference>
<keyword evidence="4" id="KW-1185">Reference proteome</keyword>
<organism evidence="3 4">
    <name type="scientific">Fibrisoma limi BUZ 3</name>
    <dbReference type="NCBI Taxonomy" id="1185876"/>
    <lineage>
        <taxon>Bacteria</taxon>
        <taxon>Pseudomonadati</taxon>
        <taxon>Bacteroidota</taxon>
        <taxon>Cytophagia</taxon>
        <taxon>Cytophagales</taxon>
        <taxon>Spirosomataceae</taxon>
        <taxon>Fibrisoma</taxon>
    </lineage>
</organism>
<dbReference type="InterPro" id="IPR000906">
    <property type="entry name" value="ZU5_dom"/>
</dbReference>
<protein>
    <submittedName>
        <fullName evidence="3">VCBS</fullName>
    </submittedName>
</protein>
<dbReference type="InterPro" id="IPR013783">
    <property type="entry name" value="Ig-like_fold"/>
</dbReference>
<reference evidence="3 4" key="1">
    <citation type="journal article" date="2012" name="J. Bacteriol.">
        <title>Genome Sequence of the Filamentous Bacterium Fibrisoma limi BUZ 3T.</title>
        <authorList>
            <person name="Filippini M."/>
            <person name="Qi W."/>
            <person name="Jaenicke S."/>
            <person name="Goesmann A."/>
            <person name="Smits T.H."/>
            <person name="Bagheri H.C."/>
        </authorList>
    </citation>
    <scope>NUCLEOTIDE SEQUENCE [LARGE SCALE GENOMIC DNA]</scope>
    <source>
        <strain evidence="4">BUZ 3T</strain>
    </source>
</reference>
<dbReference type="STRING" id="1185876.BN8_03928"/>
<gene>
    <name evidence="3" type="ORF">BN8_03928</name>
</gene>
<accession>I2GLF2</accession>
<dbReference type="eggNOG" id="ENOG5030JES">
    <property type="taxonomic scope" value="Bacteria"/>
</dbReference>
<proteinExistence type="predicted"/>
<evidence type="ECO:0000259" key="2">
    <source>
        <dbReference type="PROSITE" id="PS51145"/>
    </source>
</evidence>
<name>I2GLF2_9BACT</name>
<evidence type="ECO:0000256" key="1">
    <source>
        <dbReference type="SAM" id="SignalP"/>
    </source>
</evidence>
<dbReference type="AlphaFoldDB" id="I2GLF2"/>
<keyword evidence="1" id="KW-0732">Signal</keyword>
<dbReference type="PROSITE" id="PS51145">
    <property type="entry name" value="ZU5"/>
    <property type="match status" value="1"/>
</dbReference>
<dbReference type="Gene3D" id="2.60.40.10">
    <property type="entry name" value="Immunoglobulins"/>
    <property type="match status" value="1"/>
</dbReference>
<feature type="domain" description="ZU5" evidence="2">
    <location>
        <begin position="50"/>
        <end position="176"/>
    </location>
</feature>
<dbReference type="Pfam" id="PF01833">
    <property type="entry name" value="TIG"/>
    <property type="match status" value="1"/>
</dbReference>
<evidence type="ECO:0000313" key="3">
    <source>
        <dbReference type="EMBL" id="CCH54728.1"/>
    </source>
</evidence>
<feature type="chain" id="PRO_5003659025" evidence="1">
    <location>
        <begin position="21"/>
        <end position="588"/>
    </location>
</feature>
<comment type="caution">
    <text evidence="3">The sequence shown here is derived from an EMBL/GenBank/DDBJ whole genome shotgun (WGS) entry which is preliminary data.</text>
</comment>
<sequence length="588" mass="64174">MNSKTFLYLALSLLTLGAMSCKKGIDPVAPDQTEEPIQGVVRPAGTSLGTVTKKQIGPDGGSLKSADGTLTITVPAGALTALTEVGIEPITGTCPGGIGHGWRLTPHGVIFSKPVQLTIDYTAVKDSVLLPQALGLAYQDSKGIWQFIGATAVNASAHTVTAQTNHFSDWQAISWLTLNPIADQLHEKQQVIIEAERYVYVPTSSDDVFVPIGANYENGYPVGEAHMLPRKYIKDWSLIGPGSLQESFTFPEAVYTAPDQIQKTQTATVALELKGFKNKAILLSNLTLLGNEPTIEYLQVAERDGPKTKESELIIYGANFGTADKTKSTVRINGALVDAEDISVWADNIIICSIPLIGPKSSGPVVVSASGRASQPHILNEWNVEMYWERKQGRLNDDIVEKATVHLRIRGDATTPPTNLQPFLKQNYVNTLSYVNWEAGGMGASSYNNSEGCASEKVTWEKSAGKINLTPQGKVTDDLYFSDKLHHLPGKGFEVQLQFHANDAIPSHHVITPCKGNPIVTKYPHALNFPTSFLNDRFPLLFNGTTLKGGSSRTLKMVPDSRLNWDVNDFFNYTHEVKVVWKDTPARY</sequence>
<dbReference type="PROSITE" id="PS51257">
    <property type="entry name" value="PROKAR_LIPOPROTEIN"/>
    <property type="match status" value="1"/>
</dbReference>
<dbReference type="InterPro" id="IPR002909">
    <property type="entry name" value="IPT_dom"/>
</dbReference>
<evidence type="ECO:0000313" key="4">
    <source>
        <dbReference type="Proteomes" id="UP000009309"/>
    </source>
</evidence>
<dbReference type="CDD" id="cd00603">
    <property type="entry name" value="IPT_PCSR"/>
    <property type="match status" value="1"/>
</dbReference>
<dbReference type="RefSeq" id="WP_009283304.1">
    <property type="nucleotide sequence ID" value="NZ_CAIT01000007.1"/>
</dbReference>
<dbReference type="Gene3D" id="2.60.220.30">
    <property type="match status" value="1"/>
</dbReference>
<dbReference type="OrthoDB" id="770607at2"/>
<dbReference type="InterPro" id="IPR014756">
    <property type="entry name" value="Ig_E-set"/>
</dbReference>
<feature type="signal peptide" evidence="1">
    <location>
        <begin position="1"/>
        <end position="20"/>
    </location>
</feature>
<dbReference type="Proteomes" id="UP000009309">
    <property type="component" value="Unassembled WGS sequence"/>
</dbReference>